<name>A0A922CUI4_MANSE</name>
<gene>
    <name evidence="3" type="ORF">O3G_MSEX010983</name>
</gene>
<evidence type="ECO:0000313" key="3">
    <source>
        <dbReference type="EMBL" id="KAG6458661.1"/>
    </source>
</evidence>
<accession>A0A922CUI4</accession>
<dbReference type="PANTHER" id="PTHR15437:SF7">
    <property type="entry name" value="TRANSCRIPTION TERMINATION FACTOR 5, MITOCHONDRIAL"/>
    <property type="match status" value="1"/>
</dbReference>
<evidence type="ECO:0000256" key="2">
    <source>
        <dbReference type="ARBA" id="ARBA00022946"/>
    </source>
</evidence>
<dbReference type="InterPro" id="IPR003690">
    <property type="entry name" value="MTERF"/>
</dbReference>
<proteinExistence type="inferred from homology"/>
<reference evidence="3" key="2">
    <citation type="submission" date="2020-12" db="EMBL/GenBank/DDBJ databases">
        <authorList>
            <person name="Kanost M."/>
        </authorList>
    </citation>
    <scope>NUCLEOTIDE SEQUENCE</scope>
</reference>
<dbReference type="GO" id="GO:0003676">
    <property type="term" value="F:nucleic acid binding"/>
    <property type="evidence" value="ECO:0007669"/>
    <property type="project" value="InterPro"/>
</dbReference>
<keyword evidence="4" id="KW-1185">Reference proteome</keyword>
<evidence type="ECO:0000313" key="4">
    <source>
        <dbReference type="Proteomes" id="UP000791440"/>
    </source>
</evidence>
<sequence>MNMHHCRYLSILRHKPIQIAICKHYSSEEHWLKNFSKHVNITESEARYLSLKQPVIKKLDETKLQCLLSTIQDLGFSKQVLLNQPSLFGIVPFTLRYRYRVLQECGIATITPEHLCSYLPLVKQKTISQLKKSGDISVFINVENRLASYLTQWPTSVTTLISEDVNKLSLYNIRLKIIQRYLELELDLTKEEFNRGVETYPTIKHRPLEVLNEVLQILLSQIMMPKHKIKSNLYLLHSDPENIRDIILKLRTIGGIDVREVIRMRPKLAMKNCSTMIEIKNILYEYEINNEAQKRCFDIYTLAPSTVRERLERARNMPEFNTFYNHPRFLKMIHYNNTVLKRLNKLYDNNKKCMSLNILSGSSAHYEVFERAPGDRLGKGKDLIFCVSQLLSTKYSMNEIRKVLKRHPFWINIPLVQVKFVCHNLLKEYSNEDIYENCPILLYPWNKIRDTLLILNGESTPKKFPISIEYCNLNQLKKSQKLSLALYILEKNHYFTGNGVWTEEKSKTSNNLFDGVQKEGNYASNV</sequence>
<evidence type="ECO:0000256" key="1">
    <source>
        <dbReference type="ARBA" id="ARBA00007692"/>
    </source>
</evidence>
<dbReference type="Gene3D" id="1.25.70.10">
    <property type="entry name" value="Transcription termination factor 3, mitochondrial"/>
    <property type="match status" value="1"/>
</dbReference>
<comment type="similarity">
    <text evidence="1">Belongs to the mTERF family.</text>
</comment>
<reference evidence="3" key="1">
    <citation type="journal article" date="2016" name="Insect Biochem. Mol. Biol.">
        <title>Multifaceted biological insights from a draft genome sequence of the tobacco hornworm moth, Manduca sexta.</title>
        <authorList>
            <person name="Kanost M.R."/>
            <person name="Arrese E.L."/>
            <person name="Cao X."/>
            <person name="Chen Y.R."/>
            <person name="Chellapilla S."/>
            <person name="Goldsmith M.R."/>
            <person name="Grosse-Wilde E."/>
            <person name="Heckel D.G."/>
            <person name="Herndon N."/>
            <person name="Jiang H."/>
            <person name="Papanicolaou A."/>
            <person name="Qu J."/>
            <person name="Soulages J.L."/>
            <person name="Vogel H."/>
            <person name="Walters J."/>
            <person name="Waterhouse R.M."/>
            <person name="Ahn S.J."/>
            <person name="Almeida F.C."/>
            <person name="An C."/>
            <person name="Aqrawi P."/>
            <person name="Bretschneider A."/>
            <person name="Bryant W.B."/>
            <person name="Bucks S."/>
            <person name="Chao H."/>
            <person name="Chevignon G."/>
            <person name="Christen J.M."/>
            <person name="Clarke D.F."/>
            <person name="Dittmer N.T."/>
            <person name="Ferguson L.C.F."/>
            <person name="Garavelou S."/>
            <person name="Gordon K.H.J."/>
            <person name="Gunaratna R.T."/>
            <person name="Han Y."/>
            <person name="Hauser F."/>
            <person name="He Y."/>
            <person name="Heidel-Fischer H."/>
            <person name="Hirsh A."/>
            <person name="Hu Y."/>
            <person name="Jiang H."/>
            <person name="Kalra D."/>
            <person name="Klinner C."/>
            <person name="Konig C."/>
            <person name="Kovar C."/>
            <person name="Kroll A.R."/>
            <person name="Kuwar S.S."/>
            <person name="Lee S.L."/>
            <person name="Lehman R."/>
            <person name="Li K."/>
            <person name="Li Z."/>
            <person name="Liang H."/>
            <person name="Lovelace S."/>
            <person name="Lu Z."/>
            <person name="Mansfield J.H."/>
            <person name="McCulloch K.J."/>
            <person name="Mathew T."/>
            <person name="Morton B."/>
            <person name="Muzny D.M."/>
            <person name="Neunemann D."/>
            <person name="Ongeri F."/>
            <person name="Pauchet Y."/>
            <person name="Pu L.L."/>
            <person name="Pyrousis I."/>
            <person name="Rao X.J."/>
            <person name="Redding A."/>
            <person name="Roesel C."/>
            <person name="Sanchez-Gracia A."/>
            <person name="Schaack S."/>
            <person name="Shukla A."/>
            <person name="Tetreau G."/>
            <person name="Wang Y."/>
            <person name="Xiong G.H."/>
            <person name="Traut W."/>
            <person name="Walsh T.K."/>
            <person name="Worley K.C."/>
            <person name="Wu D."/>
            <person name="Wu W."/>
            <person name="Wu Y.Q."/>
            <person name="Zhang X."/>
            <person name="Zou Z."/>
            <person name="Zucker H."/>
            <person name="Briscoe A.D."/>
            <person name="Burmester T."/>
            <person name="Clem R.J."/>
            <person name="Feyereisen R."/>
            <person name="Grimmelikhuijzen C.J.P."/>
            <person name="Hamodrakas S.J."/>
            <person name="Hansson B.S."/>
            <person name="Huguet E."/>
            <person name="Jermiin L.S."/>
            <person name="Lan Q."/>
            <person name="Lehman H.K."/>
            <person name="Lorenzen M."/>
            <person name="Merzendorfer H."/>
            <person name="Michalopoulos I."/>
            <person name="Morton D.B."/>
            <person name="Muthukrishnan S."/>
            <person name="Oakeshott J.G."/>
            <person name="Palmer W."/>
            <person name="Park Y."/>
            <person name="Passarelli A.L."/>
            <person name="Rozas J."/>
            <person name="Schwartz L.M."/>
            <person name="Smith W."/>
            <person name="Southgate A."/>
            <person name="Vilcinskas A."/>
            <person name="Vogt R."/>
            <person name="Wang P."/>
            <person name="Werren J."/>
            <person name="Yu X.Q."/>
            <person name="Zhou J.J."/>
            <person name="Brown S.J."/>
            <person name="Scherer S.E."/>
            <person name="Richards S."/>
            <person name="Blissard G.W."/>
        </authorList>
    </citation>
    <scope>NUCLEOTIDE SEQUENCE</scope>
</reference>
<dbReference type="AlphaFoldDB" id="A0A922CUI4"/>
<dbReference type="GO" id="GO:0006393">
    <property type="term" value="P:termination of mitochondrial transcription"/>
    <property type="evidence" value="ECO:0007669"/>
    <property type="project" value="TreeGrafter"/>
</dbReference>
<dbReference type="EMBL" id="JH668591">
    <property type="protein sequence ID" value="KAG6458661.1"/>
    <property type="molecule type" value="Genomic_DNA"/>
</dbReference>
<protein>
    <recommendedName>
        <fullName evidence="5">Transcription termination factor 5, mitochondrial</fullName>
    </recommendedName>
</protein>
<organism evidence="3 4">
    <name type="scientific">Manduca sexta</name>
    <name type="common">Tobacco hawkmoth</name>
    <name type="synonym">Tobacco hornworm</name>
    <dbReference type="NCBI Taxonomy" id="7130"/>
    <lineage>
        <taxon>Eukaryota</taxon>
        <taxon>Metazoa</taxon>
        <taxon>Ecdysozoa</taxon>
        <taxon>Arthropoda</taxon>
        <taxon>Hexapoda</taxon>
        <taxon>Insecta</taxon>
        <taxon>Pterygota</taxon>
        <taxon>Neoptera</taxon>
        <taxon>Endopterygota</taxon>
        <taxon>Lepidoptera</taxon>
        <taxon>Glossata</taxon>
        <taxon>Ditrysia</taxon>
        <taxon>Bombycoidea</taxon>
        <taxon>Sphingidae</taxon>
        <taxon>Sphinginae</taxon>
        <taxon>Sphingini</taxon>
        <taxon>Manduca</taxon>
    </lineage>
</organism>
<dbReference type="GO" id="GO:0005759">
    <property type="term" value="C:mitochondrial matrix"/>
    <property type="evidence" value="ECO:0007669"/>
    <property type="project" value="TreeGrafter"/>
</dbReference>
<dbReference type="PANTHER" id="PTHR15437">
    <property type="entry name" value="TRANSCRIPTION TERMINATION FACTOR, MITOCHONDRIAL"/>
    <property type="match status" value="1"/>
</dbReference>
<comment type="caution">
    <text evidence="3">The sequence shown here is derived from an EMBL/GenBank/DDBJ whole genome shotgun (WGS) entry which is preliminary data.</text>
</comment>
<dbReference type="Proteomes" id="UP000791440">
    <property type="component" value="Unassembled WGS sequence"/>
</dbReference>
<evidence type="ECO:0008006" key="5">
    <source>
        <dbReference type="Google" id="ProtNLM"/>
    </source>
</evidence>
<keyword evidence="2" id="KW-0809">Transit peptide</keyword>
<dbReference type="InterPro" id="IPR038538">
    <property type="entry name" value="MTERF_sf"/>
</dbReference>